<evidence type="ECO:0000313" key="11">
    <source>
        <dbReference type="Proteomes" id="UP000007875"/>
    </source>
</evidence>
<reference evidence="10" key="3">
    <citation type="submission" date="2025-09" db="UniProtKB">
        <authorList>
            <consortium name="Ensembl"/>
        </authorList>
    </citation>
    <scope>IDENTIFICATION</scope>
</reference>
<dbReference type="InParanoid" id="H2Y9Y5"/>
<organism evidence="10 11">
    <name type="scientific">Ciona savignyi</name>
    <name type="common">Pacific transparent sea squirt</name>
    <dbReference type="NCBI Taxonomy" id="51511"/>
    <lineage>
        <taxon>Eukaryota</taxon>
        <taxon>Metazoa</taxon>
        <taxon>Chordata</taxon>
        <taxon>Tunicata</taxon>
        <taxon>Ascidiacea</taxon>
        <taxon>Phlebobranchia</taxon>
        <taxon>Cionidae</taxon>
        <taxon>Ciona</taxon>
    </lineage>
</organism>
<dbReference type="Proteomes" id="UP000007875">
    <property type="component" value="Unassembled WGS sequence"/>
</dbReference>
<dbReference type="GO" id="GO:0005852">
    <property type="term" value="C:eukaryotic translation initiation factor 3 complex"/>
    <property type="evidence" value="ECO:0007669"/>
    <property type="project" value="InterPro"/>
</dbReference>
<evidence type="ECO:0000256" key="6">
    <source>
        <dbReference type="ARBA" id="ARBA00047068"/>
    </source>
</evidence>
<dbReference type="PANTHER" id="PTHR14068">
    <property type="entry name" value="EUKARYOTIC TRANSLATION INITIATION FACTOR 3 EIF3 -RELATED"/>
    <property type="match status" value="1"/>
</dbReference>
<dbReference type="GO" id="GO:0031369">
    <property type="term" value="F:translation initiation factor binding"/>
    <property type="evidence" value="ECO:0007669"/>
    <property type="project" value="InterPro"/>
</dbReference>
<evidence type="ECO:0000256" key="8">
    <source>
        <dbReference type="SAM" id="MobiDB-lite"/>
    </source>
</evidence>
<comment type="subcellular location">
    <subcellularLocation>
        <location evidence="1">Cytoplasm</location>
    </subcellularLocation>
</comment>
<keyword evidence="3" id="KW-0396">Initiation factor</keyword>
<dbReference type="Pfam" id="PF00076">
    <property type="entry name" value="RRM_1"/>
    <property type="match status" value="1"/>
</dbReference>
<keyword evidence="5" id="KW-0648">Protein biosynthesis</keyword>
<name>H2Y9Y5_CIOSA</name>
<dbReference type="SUPFAM" id="SSF54928">
    <property type="entry name" value="RNA-binding domain, RBD"/>
    <property type="match status" value="1"/>
</dbReference>
<feature type="compositionally biased region" description="Acidic residues" evidence="8">
    <location>
        <begin position="1"/>
        <end position="11"/>
    </location>
</feature>
<feature type="domain" description="RRM" evidence="9">
    <location>
        <begin position="66"/>
        <end position="149"/>
    </location>
</feature>
<accession>H2Y9Y5</accession>
<dbReference type="InterPro" id="IPR000504">
    <property type="entry name" value="RRM_dom"/>
</dbReference>
<evidence type="ECO:0000256" key="1">
    <source>
        <dbReference type="ARBA" id="ARBA00004496"/>
    </source>
</evidence>
<dbReference type="AlphaFoldDB" id="H2Y9Y5"/>
<dbReference type="FunFam" id="3.30.70.330:FF:000607">
    <property type="entry name" value="Eukaryotic translation initiation factor 3 subunit B"/>
    <property type="match status" value="1"/>
</dbReference>
<keyword evidence="2" id="KW-0963">Cytoplasm</keyword>
<evidence type="ECO:0000313" key="10">
    <source>
        <dbReference type="Ensembl" id="ENSCSAVP00000002133.1"/>
    </source>
</evidence>
<feature type="compositionally biased region" description="Acidic residues" evidence="8">
    <location>
        <begin position="28"/>
        <end position="41"/>
    </location>
</feature>
<evidence type="ECO:0000256" key="7">
    <source>
        <dbReference type="PROSITE-ProRule" id="PRU00176"/>
    </source>
</evidence>
<evidence type="ECO:0000259" key="9">
    <source>
        <dbReference type="PROSITE" id="PS50102"/>
    </source>
</evidence>
<dbReference type="eggNOG" id="KOG2314">
    <property type="taxonomic scope" value="Eukaryota"/>
</dbReference>
<evidence type="ECO:0000256" key="2">
    <source>
        <dbReference type="ARBA" id="ARBA00022490"/>
    </source>
</evidence>
<dbReference type="PANTHER" id="PTHR14068:SF0">
    <property type="entry name" value="EUKARYOTIC TRANSLATION INITIATION FACTOR 3 SUBUNIT B"/>
    <property type="match status" value="1"/>
</dbReference>
<feature type="compositionally biased region" description="Basic and acidic residues" evidence="8">
    <location>
        <begin position="12"/>
        <end position="23"/>
    </location>
</feature>
<dbReference type="InterPro" id="IPR012677">
    <property type="entry name" value="Nucleotide-bd_a/b_plait_sf"/>
</dbReference>
<dbReference type="GO" id="GO:0003723">
    <property type="term" value="F:RNA binding"/>
    <property type="evidence" value="ECO:0007669"/>
    <property type="project" value="UniProtKB-UniRule"/>
</dbReference>
<evidence type="ECO:0000256" key="5">
    <source>
        <dbReference type="ARBA" id="ARBA00022917"/>
    </source>
</evidence>
<dbReference type="InterPro" id="IPR035979">
    <property type="entry name" value="RBD_domain_sf"/>
</dbReference>
<dbReference type="InterPro" id="IPR034363">
    <property type="entry name" value="eIF3B_RRM"/>
</dbReference>
<dbReference type="HOGENOM" id="CLU_1153909_0_0_1"/>
<dbReference type="PROSITE" id="PS50102">
    <property type="entry name" value="RRM"/>
    <property type="match status" value="1"/>
</dbReference>
<dbReference type="STRING" id="51511.ENSCSAVP00000002133"/>
<dbReference type="Ensembl" id="ENSCSAVT00000002170.1">
    <property type="protein sequence ID" value="ENSCSAVP00000002133.1"/>
    <property type="gene ID" value="ENSCSAVG00000001251.1"/>
</dbReference>
<evidence type="ECO:0000256" key="3">
    <source>
        <dbReference type="ARBA" id="ARBA00022540"/>
    </source>
</evidence>
<dbReference type="CDD" id="cd12278">
    <property type="entry name" value="RRM_eIF3B"/>
    <property type="match status" value="1"/>
</dbReference>
<dbReference type="GO" id="GO:0003743">
    <property type="term" value="F:translation initiation factor activity"/>
    <property type="evidence" value="ECO:0007669"/>
    <property type="project" value="UniProtKB-KW"/>
</dbReference>
<proteinExistence type="predicted"/>
<dbReference type="GeneTree" id="ENSGT00550000074913"/>
<keyword evidence="4 7" id="KW-0694">RNA-binding</keyword>
<keyword evidence="11" id="KW-1185">Reference proteome</keyword>
<dbReference type="SMART" id="SM00360">
    <property type="entry name" value="RRM"/>
    <property type="match status" value="1"/>
</dbReference>
<evidence type="ECO:0000256" key="4">
    <source>
        <dbReference type="ARBA" id="ARBA00022884"/>
    </source>
</evidence>
<reference evidence="11" key="1">
    <citation type="submission" date="2003-08" db="EMBL/GenBank/DDBJ databases">
        <authorList>
            <person name="Birren B."/>
            <person name="Nusbaum C."/>
            <person name="Abebe A."/>
            <person name="Abouelleil A."/>
            <person name="Adekoya E."/>
            <person name="Ait-zahra M."/>
            <person name="Allen N."/>
            <person name="Allen T."/>
            <person name="An P."/>
            <person name="Anderson M."/>
            <person name="Anderson S."/>
            <person name="Arachchi H."/>
            <person name="Armbruster J."/>
            <person name="Bachantsang P."/>
            <person name="Baldwin J."/>
            <person name="Barry A."/>
            <person name="Bayul T."/>
            <person name="Blitshsteyn B."/>
            <person name="Bloom T."/>
            <person name="Blye J."/>
            <person name="Boguslavskiy L."/>
            <person name="Borowsky M."/>
            <person name="Boukhgalter B."/>
            <person name="Brunache A."/>
            <person name="Butler J."/>
            <person name="Calixte N."/>
            <person name="Calvo S."/>
            <person name="Camarata J."/>
            <person name="Campo K."/>
            <person name="Chang J."/>
            <person name="Cheshatsang Y."/>
            <person name="Citroen M."/>
            <person name="Collymore A."/>
            <person name="Considine T."/>
            <person name="Cook A."/>
            <person name="Cooke P."/>
            <person name="Corum B."/>
            <person name="Cuomo C."/>
            <person name="David R."/>
            <person name="Dawoe T."/>
            <person name="Degray S."/>
            <person name="Dodge S."/>
            <person name="Dooley K."/>
            <person name="Dorje P."/>
            <person name="Dorjee K."/>
            <person name="Dorris L."/>
            <person name="Duffey N."/>
            <person name="Dupes A."/>
            <person name="Elkins T."/>
            <person name="Engels R."/>
            <person name="Erickson J."/>
            <person name="Farina A."/>
            <person name="Faro S."/>
            <person name="Ferreira P."/>
            <person name="Fischer H."/>
            <person name="Fitzgerald M."/>
            <person name="Foley K."/>
            <person name="Gage D."/>
            <person name="Galagan J."/>
            <person name="Gearin G."/>
            <person name="Gnerre S."/>
            <person name="Gnirke A."/>
            <person name="Goyette A."/>
            <person name="Graham J."/>
            <person name="Grandbois E."/>
            <person name="Gyaltsen K."/>
            <person name="Hafez N."/>
            <person name="Hagopian D."/>
            <person name="Hagos B."/>
            <person name="Hall J."/>
            <person name="Hatcher B."/>
            <person name="Heller A."/>
            <person name="Higgins H."/>
            <person name="Honan T."/>
            <person name="Horn A."/>
            <person name="Houde N."/>
            <person name="Hughes L."/>
            <person name="Hulme W."/>
            <person name="Husby E."/>
            <person name="Iliev I."/>
            <person name="Jaffe D."/>
            <person name="Jones C."/>
            <person name="Kamal M."/>
            <person name="Kamat A."/>
            <person name="Kamvysselis M."/>
            <person name="Karlsson E."/>
            <person name="Kells C."/>
            <person name="Kieu A."/>
            <person name="Kisner P."/>
            <person name="Kodira C."/>
            <person name="Kulbokas E."/>
            <person name="Labutti K."/>
            <person name="Lama D."/>
            <person name="Landers T."/>
            <person name="Leger J."/>
            <person name="Levine S."/>
            <person name="Lewis D."/>
            <person name="Lewis T."/>
            <person name="Lindblad-toh K."/>
            <person name="Liu X."/>
            <person name="Lokyitsang T."/>
            <person name="Lokyitsang Y."/>
            <person name="Lucien O."/>
            <person name="Lui A."/>
            <person name="Ma L.J."/>
            <person name="Mabbitt R."/>
            <person name="Macdonald J."/>
            <person name="Maclean C."/>
            <person name="Major J."/>
            <person name="Manning J."/>
            <person name="Marabella R."/>
            <person name="Maru K."/>
            <person name="Matthews C."/>
            <person name="Mauceli E."/>
            <person name="Mccarthy M."/>
            <person name="Mcdonough S."/>
            <person name="Mcghee T."/>
            <person name="Meldrim J."/>
            <person name="Meneus L."/>
            <person name="Mesirov J."/>
            <person name="Mihalev A."/>
            <person name="Mihova T."/>
            <person name="Mikkelsen T."/>
            <person name="Mlenga V."/>
            <person name="Moru K."/>
            <person name="Mozes J."/>
            <person name="Mulrain L."/>
            <person name="Munson G."/>
            <person name="Naylor J."/>
            <person name="Newes C."/>
            <person name="Nguyen C."/>
            <person name="Nguyen N."/>
            <person name="Nguyen T."/>
            <person name="Nicol R."/>
            <person name="Nielsen C."/>
            <person name="Nizzari M."/>
            <person name="Norbu C."/>
            <person name="Norbu N."/>
            <person name="O'donnell P."/>
            <person name="Okoawo O."/>
            <person name="O'leary S."/>
            <person name="Omotosho B."/>
            <person name="O'neill K."/>
            <person name="Osman S."/>
            <person name="Parker S."/>
            <person name="Perrin D."/>
            <person name="Phunkhang P."/>
            <person name="Piqani B."/>
            <person name="Purcell S."/>
            <person name="Rachupka T."/>
            <person name="Ramasamy U."/>
            <person name="Rameau R."/>
            <person name="Ray V."/>
            <person name="Raymond C."/>
            <person name="Retta R."/>
            <person name="Richardson S."/>
            <person name="Rise C."/>
            <person name="Rodriguez J."/>
            <person name="Rogers J."/>
            <person name="Rogov P."/>
            <person name="Rutman M."/>
            <person name="Schupbach R."/>
            <person name="Seaman C."/>
            <person name="Settipalli S."/>
            <person name="Sharpe T."/>
            <person name="Sheridan J."/>
            <person name="Sherpa N."/>
            <person name="Shi J."/>
            <person name="Smirnov S."/>
            <person name="Smith C."/>
            <person name="Sougnez C."/>
            <person name="Spencer B."/>
            <person name="Stalker J."/>
            <person name="Stange-thomann N."/>
            <person name="Stavropoulos S."/>
            <person name="Stetson K."/>
            <person name="Stone C."/>
            <person name="Stone S."/>
            <person name="Stubbs M."/>
            <person name="Talamas J."/>
            <person name="Tchuinga P."/>
            <person name="Tenzing P."/>
            <person name="Tesfaye S."/>
            <person name="Theodore J."/>
            <person name="Thoulutsang Y."/>
            <person name="Topham K."/>
            <person name="Towey S."/>
            <person name="Tsamla T."/>
            <person name="Tsomo N."/>
            <person name="Vallee D."/>
            <person name="Vassiliev H."/>
            <person name="Venkataraman V."/>
            <person name="Vinson J."/>
            <person name="Vo A."/>
            <person name="Wade C."/>
            <person name="Wang S."/>
            <person name="Wangchuk T."/>
            <person name="Wangdi T."/>
            <person name="Whittaker C."/>
            <person name="Wilkinson J."/>
            <person name="Wu Y."/>
            <person name="Wyman D."/>
            <person name="Yadav S."/>
            <person name="Yang S."/>
            <person name="Yang X."/>
            <person name="Yeager S."/>
            <person name="Yee E."/>
            <person name="Young G."/>
            <person name="Zainoun J."/>
            <person name="Zembeck L."/>
            <person name="Zimmer A."/>
            <person name="Zody M."/>
            <person name="Lander E."/>
        </authorList>
    </citation>
    <scope>NUCLEOTIDE SEQUENCE [LARGE SCALE GENOMIC DNA]</scope>
</reference>
<reference evidence="10" key="2">
    <citation type="submission" date="2025-08" db="UniProtKB">
        <authorList>
            <consortium name="Ensembl"/>
        </authorList>
    </citation>
    <scope>IDENTIFICATION</scope>
</reference>
<feature type="region of interest" description="Disordered" evidence="8">
    <location>
        <begin position="1"/>
        <end position="41"/>
    </location>
</feature>
<comment type="subunit">
    <text evidence="6">Component of the eukaryotic translation initiation factor 3 (eIF-3) complex. The eIF-3 complex interacts with pix. Interacts with mxt.</text>
</comment>
<dbReference type="Gene3D" id="3.30.70.330">
    <property type="match status" value="1"/>
</dbReference>
<sequence>MVTSMDEDQAWEDVKPRKRRQDDVINGYEEEPDFSDSDDFEEDISDSELLGDVVEKKPKEADGIDAVIVVDNVPVVGEDRIGKLNTVITKIFSKFGKIHSDFYPQFEGKTKGYIFIEYETDKSAREAVKGADGYKLDKSHTFRVNLFSDFEKYQDVSDSWIPPEKQPFKDVGNLHYFLEDEDCNNQFSVIYEGGEKTAIFLNTASEPGLLERRERWTETYTRWSPKGAYLATFHGKGIALW</sequence>
<dbReference type="InterPro" id="IPR011400">
    <property type="entry name" value="EIF3B"/>
</dbReference>
<protein>
    <recommendedName>
        <fullName evidence="9">RRM domain-containing protein</fullName>
    </recommendedName>
</protein>